<dbReference type="AlphaFoldDB" id="A0A158GYD4"/>
<feature type="chain" id="PRO_5007810477" evidence="7">
    <location>
        <begin position="26"/>
        <end position="121"/>
    </location>
</feature>
<keyword evidence="5 6" id="KW-0408">Iron</keyword>
<dbReference type="EMBL" id="FCOC02000011">
    <property type="protein sequence ID" value="SAL36609.1"/>
    <property type="molecule type" value="Genomic_DNA"/>
</dbReference>
<accession>A0A158GYD4</accession>
<organism evidence="9 10">
    <name type="scientific">Caballeronia sordidicola</name>
    <name type="common">Burkholderia sordidicola</name>
    <dbReference type="NCBI Taxonomy" id="196367"/>
    <lineage>
        <taxon>Bacteria</taxon>
        <taxon>Pseudomonadati</taxon>
        <taxon>Pseudomonadota</taxon>
        <taxon>Betaproteobacteria</taxon>
        <taxon>Burkholderiales</taxon>
        <taxon>Burkholderiaceae</taxon>
        <taxon>Caballeronia</taxon>
    </lineage>
</organism>
<comment type="PTM">
    <text evidence="6">Binds 1 heme c group covalently per subunit.</text>
</comment>
<evidence type="ECO:0000256" key="7">
    <source>
        <dbReference type="SAM" id="SignalP"/>
    </source>
</evidence>
<dbReference type="GO" id="GO:0009055">
    <property type="term" value="F:electron transfer activity"/>
    <property type="evidence" value="ECO:0007669"/>
    <property type="project" value="InterPro"/>
</dbReference>
<protein>
    <submittedName>
        <fullName evidence="9">Cytochrome C</fullName>
    </submittedName>
</protein>
<evidence type="ECO:0000256" key="6">
    <source>
        <dbReference type="PIRSR" id="PIRSR602324-1"/>
    </source>
</evidence>
<dbReference type="InterPro" id="IPR036909">
    <property type="entry name" value="Cyt_c-like_dom_sf"/>
</dbReference>
<feature type="binding site" description="covalent" evidence="6">
    <location>
        <position position="52"/>
    </location>
    <ligand>
        <name>heme c</name>
        <dbReference type="ChEBI" id="CHEBI:61717"/>
    </ligand>
</feature>
<keyword evidence="4" id="KW-0249">Electron transport</keyword>
<dbReference type="InterPro" id="IPR009056">
    <property type="entry name" value="Cyt_c-like_dom"/>
</dbReference>
<dbReference type="InterPro" id="IPR002324">
    <property type="entry name" value="Cyt_c_ID"/>
</dbReference>
<feature type="binding site" description="covalent" evidence="6">
    <location>
        <position position="48"/>
    </location>
    <ligand>
        <name>heme c</name>
        <dbReference type="ChEBI" id="CHEBI:61717"/>
    </ligand>
</feature>
<sequence>MAFGIRFGRWIIAWMLVCGAANTHAQQPSDAATQTADPRLVLAQGSNCMSCHSISRDFMGPSFRHIAARYADVSGARAMLARKIAEGGVGDWGVVPMPANTQVTPDQAHALADWILSMKSN</sequence>
<proteinExistence type="predicted"/>
<dbReference type="PROSITE" id="PS51007">
    <property type="entry name" value="CYTC"/>
    <property type="match status" value="1"/>
</dbReference>
<dbReference type="PRINTS" id="PR00606">
    <property type="entry name" value="CYTCHROMECID"/>
</dbReference>
<keyword evidence="2 6" id="KW-0349">Heme</keyword>
<evidence type="ECO:0000256" key="2">
    <source>
        <dbReference type="ARBA" id="ARBA00022617"/>
    </source>
</evidence>
<keyword evidence="7" id="KW-0732">Signal</keyword>
<feature type="binding site" description="covalent" evidence="6">
    <location>
        <position position="97"/>
    </location>
    <ligand>
        <name>heme c</name>
        <dbReference type="ChEBI" id="CHEBI:61717"/>
    </ligand>
</feature>
<dbReference type="RefSeq" id="WP_063493237.1">
    <property type="nucleotide sequence ID" value="NZ_FCOC02000011.1"/>
</dbReference>
<evidence type="ECO:0000256" key="3">
    <source>
        <dbReference type="ARBA" id="ARBA00022723"/>
    </source>
</evidence>
<evidence type="ECO:0000259" key="8">
    <source>
        <dbReference type="PROSITE" id="PS51007"/>
    </source>
</evidence>
<feature type="signal peptide" evidence="7">
    <location>
        <begin position="1"/>
        <end position="25"/>
    </location>
</feature>
<dbReference type="GO" id="GO:0005506">
    <property type="term" value="F:iron ion binding"/>
    <property type="evidence" value="ECO:0007669"/>
    <property type="project" value="InterPro"/>
</dbReference>
<dbReference type="Gene3D" id="1.10.760.10">
    <property type="entry name" value="Cytochrome c-like domain"/>
    <property type="match status" value="1"/>
</dbReference>
<evidence type="ECO:0000313" key="10">
    <source>
        <dbReference type="Proteomes" id="UP000054893"/>
    </source>
</evidence>
<gene>
    <name evidence="9" type="ORF">AWB64_03723</name>
</gene>
<dbReference type="SUPFAM" id="SSF46626">
    <property type="entry name" value="Cytochrome c"/>
    <property type="match status" value="1"/>
</dbReference>
<keyword evidence="1" id="KW-0813">Transport</keyword>
<evidence type="ECO:0000256" key="4">
    <source>
        <dbReference type="ARBA" id="ARBA00022982"/>
    </source>
</evidence>
<evidence type="ECO:0000256" key="5">
    <source>
        <dbReference type="ARBA" id="ARBA00023004"/>
    </source>
</evidence>
<feature type="domain" description="Cytochrome c" evidence="8">
    <location>
        <begin position="33"/>
        <end position="119"/>
    </location>
</feature>
<evidence type="ECO:0000313" key="9">
    <source>
        <dbReference type="EMBL" id="SAL36609.1"/>
    </source>
</evidence>
<dbReference type="Pfam" id="PF00034">
    <property type="entry name" value="Cytochrom_C"/>
    <property type="match status" value="1"/>
</dbReference>
<keyword evidence="3 6" id="KW-0479">Metal-binding</keyword>
<dbReference type="Proteomes" id="UP000054893">
    <property type="component" value="Unassembled WGS sequence"/>
</dbReference>
<reference evidence="9 10" key="1">
    <citation type="submission" date="2016-01" db="EMBL/GenBank/DDBJ databases">
        <authorList>
            <person name="Oliw E.H."/>
        </authorList>
    </citation>
    <scope>NUCLEOTIDE SEQUENCE [LARGE SCALE GENOMIC DNA]</scope>
    <source>
        <strain evidence="9">LMG 22029</strain>
    </source>
</reference>
<name>A0A158GYD4_CABSO</name>
<evidence type="ECO:0000256" key="1">
    <source>
        <dbReference type="ARBA" id="ARBA00022448"/>
    </source>
</evidence>
<dbReference type="GO" id="GO:0020037">
    <property type="term" value="F:heme binding"/>
    <property type="evidence" value="ECO:0007669"/>
    <property type="project" value="InterPro"/>
</dbReference>